<gene>
    <name evidence="1" type="ORF">MLD38_031520</name>
</gene>
<evidence type="ECO:0000313" key="2">
    <source>
        <dbReference type="Proteomes" id="UP001057402"/>
    </source>
</evidence>
<keyword evidence="2" id="KW-1185">Reference proteome</keyword>
<dbReference type="EMBL" id="CM042888">
    <property type="protein sequence ID" value="KAI4326182.1"/>
    <property type="molecule type" value="Genomic_DNA"/>
</dbReference>
<protein>
    <submittedName>
        <fullName evidence="1">Uncharacterized protein</fullName>
    </submittedName>
</protein>
<sequence length="102" mass="11951">MRYKPTHQLVDSCRTAGGTRFWRAYGSGCRWPHEVQVREIAIALEKCKYRFLWSLRRSQPKDKIGLSSDYDVDLLEVYFIFLVFSPVSSTTARMLCPISRTR</sequence>
<organism evidence="1 2">
    <name type="scientific">Melastoma candidum</name>
    <dbReference type="NCBI Taxonomy" id="119954"/>
    <lineage>
        <taxon>Eukaryota</taxon>
        <taxon>Viridiplantae</taxon>
        <taxon>Streptophyta</taxon>
        <taxon>Embryophyta</taxon>
        <taxon>Tracheophyta</taxon>
        <taxon>Spermatophyta</taxon>
        <taxon>Magnoliopsida</taxon>
        <taxon>eudicotyledons</taxon>
        <taxon>Gunneridae</taxon>
        <taxon>Pentapetalae</taxon>
        <taxon>rosids</taxon>
        <taxon>malvids</taxon>
        <taxon>Myrtales</taxon>
        <taxon>Melastomataceae</taxon>
        <taxon>Melastomatoideae</taxon>
        <taxon>Melastomateae</taxon>
        <taxon>Melastoma</taxon>
    </lineage>
</organism>
<dbReference type="Proteomes" id="UP001057402">
    <property type="component" value="Chromosome 9"/>
</dbReference>
<comment type="caution">
    <text evidence="1">The sequence shown here is derived from an EMBL/GenBank/DDBJ whole genome shotgun (WGS) entry which is preliminary data.</text>
</comment>
<name>A0ACB9MPR5_9MYRT</name>
<evidence type="ECO:0000313" key="1">
    <source>
        <dbReference type="EMBL" id="KAI4326182.1"/>
    </source>
</evidence>
<proteinExistence type="predicted"/>
<reference evidence="2" key="1">
    <citation type="journal article" date="2023" name="Front. Plant Sci.">
        <title>Chromosomal-level genome assembly of Melastoma candidum provides insights into trichome evolution.</title>
        <authorList>
            <person name="Zhong Y."/>
            <person name="Wu W."/>
            <person name="Sun C."/>
            <person name="Zou P."/>
            <person name="Liu Y."/>
            <person name="Dai S."/>
            <person name="Zhou R."/>
        </authorList>
    </citation>
    <scope>NUCLEOTIDE SEQUENCE [LARGE SCALE GENOMIC DNA]</scope>
</reference>
<accession>A0ACB9MPR5</accession>